<organism evidence="1 2">
    <name type="scientific">Cardiocondyla obscurior</name>
    <dbReference type="NCBI Taxonomy" id="286306"/>
    <lineage>
        <taxon>Eukaryota</taxon>
        <taxon>Metazoa</taxon>
        <taxon>Ecdysozoa</taxon>
        <taxon>Arthropoda</taxon>
        <taxon>Hexapoda</taxon>
        <taxon>Insecta</taxon>
        <taxon>Pterygota</taxon>
        <taxon>Neoptera</taxon>
        <taxon>Endopterygota</taxon>
        <taxon>Hymenoptera</taxon>
        <taxon>Apocrita</taxon>
        <taxon>Aculeata</taxon>
        <taxon>Formicoidea</taxon>
        <taxon>Formicidae</taxon>
        <taxon>Myrmicinae</taxon>
        <taxon>Cardiocondyla</taxon>
    </lineage>
</organism>
<proteinExistence type="predicted"/>
<dbReference type="EMBL" id="JADYXP020000015">
    <property type="protein sequence ID" value="KAL0109373.1"/>
    <property type="molecule type" value="Genomic_DNA"/>
</dbReference>
<sequence length="215" mass="25583">MAAGSIGDVRSRVTRRTFRALCPRHNQFLPMHFFKARNKAWNDDWNKRSTENDRSLPSRRRRHLFACEIILSAIENTRNCKAIGNTSSRLFFMHSASSRRLLVKEKVRRVLFVYFKICRTFEFSDRHRYETSVRASFKYNLLIRIFFRECDLDHESSEDKAIQKALASTSICKHMVERKKVLTADGNVSARDNYYLRDKFYFDGRSLQRCGKYHF</sequence>
<gene>
    <name evidence="1" type="ORF">PUN28_014448</name>
</gene>
<evidence type="ECO:0000313" key="2">
    <source>
        <dbReference type="Proteomes" id="UP001430953"/>
    </source>
</evidence>
<accession>A0AAW2F3I4</accession>
<comment type="caution">
    <text evidence="1">The sequence shown here is derived from an EMBL/GenBank/DDBJ whole genome shotgun (WGS) entry which is preliminary data.</text>
</comment>
<dbReference type="Proteomes" id="UP001430953">
    <property type="component" value="Unassembled WGS sequence"/>
</dbReference>
<dbReference type="AlphaFoldDB" id="A0AAW2F3I4"/>
<protein>
    <submittedName>
        <fullName evidence="1">Uncharacterized protein</fullName>
    </submittedName>
</protein>
<name>A0AAW2F3I4_9HYME</name>
<keyword evidence="2" id="KW-1185">Reference proteome</keyword>
<reference evidence="1 2" key="1">
    <citation type="submission" date="2023-03" db="EMBL/GenBank/DDBJ databases">
        <title>High recombination rates correlate with genetic variation in Cardiocondyla obscurior ants.</title>
        <authorList>
            <person name="Errbii M."/>
        </authorList>
    </citation>
    <scope>NUCLEOTIDE SEQUENCE [LARGE SCALE GENOMIC DNA]</scope>
    <source>
        <strain evidence="1">Alpha-2009</strain>
        <tissue evidence="1">Whole body</tissue>
    </source>
</reference>
<evidence type="ECO:0000313" key="1">
    <source>
        <dbReference type="EMBL" id="KAL0109373.1"/>
    </source>
</evidence>